<dbReference type="InterPro" id="IPR011991">
    <property type="entry name" value="ArsR-like_HTH"/>
</dbReference>
<keyword evidence="4" id="KW-1185">Reference proteome</keyword>
<feature type="domain" description="Winged helix DNA-binding" evidence="2">
    <location>
        <begin position="54"/>
        <end position="132"/>
    </location>
</feature>
<organism evidence="3 4">
    <name type="scientific">Dietzia cercidiphylli</name>
    <dbReference type="NCBI Taxonomy" id="498199"/>
    <lineage>
        <taxon>Bacteria</taxon>
        <taxon>Bacillati</taxon>
        <taxon>Actinomycetota</taxon>
        <taxon>Actinomycetes</taxon>
        <taxon>Mycobacteriales</taxon>
        <taxon>Dietziaceae</taxon>
        <taxon>Dietzia</taxon>
    </lineage>
</organism>
<accession>A0ABN2IFF3</accession>
<dbReference type="PANTHER" id="PTHR37318:SF1">
    <property type="entry name" value="BSL7504 PROTEIN"/>
    <property type="match status" value="1"/>
</dbReference>
<dbReference type="Proteomes" id="UP001500383">
    <property type="component" value="Unassembled WGS sequence"/>
</dbReference>
<dbReference type="EMBL" id="BAAAQG010000006">
    <property type="protein sequence ID" value="GAA1703949.1"/>
    <property type="molecule type" value="Genomic_DNA"/>
</dbReference>
<dbReference type="InterPro" id="IPR036388">
    <property type="entry name" value="WH-like_DNA-bd_sf"/>
</dbReference>
<name>A0ABN2IFF3_9ACTN</name>
<evidence type="ECO:0000313" key="3">
    <source>
        <dbReference type="EMBL" id="GAA1703949.1"/>
    </source>
</evidence>
<feature type="region of interest" description="Disordered" evidence="1">
    <location>
        <begin position="1"/>
        <end position="46"/>
    </location>
</feature>
<dbReference type="Pfam" id="PF13601">
    <property type="entry name" value="HTH_34"/>
    <property type="match status" value="1"/>
</dbReference>
<feature type="compositionally biased region" description="Low complexity" evidence="1">
    <location>
        <begin position="1"/>
        <end position="35"/>
    </location>
</feature>
<proteinExistence type="predicted"/>
<dbReference type="Gene3D" id="1.10.10.10">
    <property type="entry name" value="Winged helix-like DNA-binding domain superfamily/Winged helix DNA-binding domain"/>
    <property type="match status" value="1"/>
</dbReference>
<evidence type="ECO:0000256" key="1">
    <source>
        <dbReference type="SAM" id="MobiDB-lite"/>
    </source>
</evidence>
<dbReference type="SUPFAM" id="SSF46785">
    <property type="entry name" value="Winged helix' DNA-binding domain"/>
    <property type="match status" value="1"/>
</dbReference>
<evidence type="ECO:0000259" key="2">
    <source>
        <dbReference type="Pfam" id="PF13601"/>
    </source>
</evidence>
<sequence>MTGPQGDAPAAPVAPDTAAPDAAAPAHDGAAPDAGTRPDGHARHRLDEVIHAPVRFSIVAALAGVDDAEFATIRDAVEVSDSTLSKQVAVLEKAGYVKVRKGYVGKRPRTWLALSREGRRAYGSHLEALRAIAGG</sequence>
<gene>
    <name evidence="3" type="ORF">GCM10009831_11910</name>
</gene>
<feature type="compositionally biased region" description="Basic and acidic residues" evidence="1">
    <location>
        <begin position="36"/>
        <end position="46"/>
    </location>
</feature>
<dbReference type="CDD" id="cd00090">
    <property type="entry name" value="HTH_ARSR"/>
    <property type="match status" value="1"/>
</dbReference>
<reference evidence="3 4" key="1">
    <citation type="journal article" date="2019" name="Int. J. Syst. Evol. Microbiol.">
        <title>The Global Catalogue of Microorganisms (GCM) 10K type strain sequencing project: providing services to taxonomists for standard genome sequencing and annotation.</title>
        <authorList>
            <consortium name="The Broad Institute Genomics Platform"/>
            <consortium name="The Broad Institute Genome Sequencing Center for Infectious Disease"/>
            <person name="Wu L."/>
            <person name="Ma J."/>
        </authorList>
    </citation>
    <scope>NUCLEOTIDE SEQUENCE [LARGE SCALE GENOMIC DNA]</scope>
    <source>
        <strain evidence="3 4">JCM 16002</strain>
    </source>
</reference>
<dbReference type="PANTHER" id="PTHR37318">
    <property type="entry name" value="BSL7504 PROTEIN"/>
    <property type="match status" value="1"/>
</dbReference>
<protein>
    <recommendedName>
        <fullName evidence="2">Winged helix DNA-binding domain-containing protein</fullName>
    </recommendedName>
</protein>
<evidence type="ECO:0000313" key="4">
    <source>
        <dbReference type="Proteomes" id="UP001500383"/>
    </source>
</evidence>
<dbReference type="InterPro" id="IPR036390">
    <property type="entry name" value="WH_DNA-bd_sf"/>
</dbReference>
<comment type="caution">
    <text evidence="3">The sequence shown here is derived from an EMBL/GenBank/DDBJ whole genome shotgun (WGS) entry which is preliminary data.</text>
</comment>
<dbReference type="RefSeq" id="WP_344391243.1">
    <property type="nucleotide sequence ID" value="NZ_BAAAQG010000006.1"/>
</dbReference>
<dbReference type="InterPro" id="IPR027395">
    <property type="entry name" value="WH_DNA-bd_dom"/>
</dbReference>